<evidence type="ECO:0000313" key="4">
    <source>
        <dbReference type="EMBL" id="MBE7366013.1"/>
    </source>
</evidence>
<dbReference type="PANTHER" id="PTHR32347">
    <property type="entry name" value="EFFLUX SYSTEM COMPONENT YKNX-RELATED"/>
    <property type="match status" value="1"/>
</dbReference>
<sequence length="398" mass="42517">MNMMHRKIWGWGAGAAAIVALLAWAFAPRPVAVEAGVVQAGRFEQGIEEDGRTRLRDRYTVSAPVAARLTRIVLREGDRVRAGDTVAVLLPVMSSMIDDRTAREAAARHAAASAGVQRAGARVDRARIAVEEAQLELHRTEKLAREGFLSASRLDSARLALSAVQREQEAARAEREVALQERAQAAAVLQPPGPVQAGQPLAVRSPVDGVVLKVAQPSEATLPAGAALLDIGDPARMEVVAELLTTDAVQAQPGRRAVIERWGGPPVQGRVRRVEPAAFTKVSALGIEEQRVKVLIDLDSPPAAWQVVGDGFRVTVRIITQSVDQAVLAPVGALFPFADGGMAVYRIDGKRARLQPVEVAGRNGSEAWIQSGLQAGQSVVVYPPPTVSEGRRVQVRKP</sequence>
<organism evidence="4 5">
    <name type="scientific">Ramlibacter pallidus</name>
    <dbReference type="NCBI Taxonomy" id="2780087"/>
    <lineage>
        <taxon>Bacteria</taxon>
        <taxon>Pseudomonadati</taxon>
        <taxon>Pseudomonadota</taxon>
        <taxon>Betaproteobacteria</taxon>
        <taxon>Burkholderiales</taxon>
        <taxon>Comamonadaceae</taxon>
        <taxon>Ramlibacter</taxon>
    </lineage>
</organism>
<dbReference type="Proteomes" id="UP000806285">
    <property type="component" value="Unassembled WGS sequence"/>
</dbReference>
<protein>
    <submittedName>
        <fullName evidence="4">HlyD family efflux transporter periplasmic adaptor subunit</fullName>
    </submittedName>
</protein>
<feature type="coiled-coil region" evidence="3">
    <location>
        <begin position="116"/>
        <end position="183"/>
    </location>
</feature>
<accession>A0ABR9RXP3</accession>
<gene>
    <name evidence="4" type="ORF">IM787_00405</name>
</gene>
<evidence type="ECO:0000256" key="1">
    <source>
        <dbReference type="ARBA" id="ARBA00004196"/>
    </source>
</evidence>
<name>A0ABR9RXP3_9BURK</name>
<keyword evidence="2 3" id="KW-0175">Coiled coil</keyword>
<evidence type="ECO:0000313" key="5">
    <source>
        <dbReference type="Proteomes" id="UP000806285"/>
    </source>
</evidence>
<dbReference type="Gene3D" id="2.40.50.100">
    <property type="match status" value="1"/>
</dbReference>
<comment type="caution">
    <text evidence="4">The sequence shown here is derived from an EMBL/GenBank/DDBJ whole genome shotgun (WGS) entry which is preliminary data.</text>
</comment>
<dbReference type="EMBL" id="JADDIV010000001">
    <property type="protein sequence ID" value="MBE7366013.1"/>
    <property type="molecule type" value="Genomic_DNA"/>
</dbReference>
<reference evidence="4 5" key="1">
    <citation type="submission" date="2020-10" db="EMBL/GenBank/DDBJ databases">
        <title>Ramlibacter sp. HM2 16S ribosomal RNA gene Genome sequencing and assembly.</title>
        <authorList>
            <person name="Kang M."/>
        </authorList>
    </citation>
    <scope>NUCLEOTIDE SEQUENCE [LARGE SCALE GENOMIC DNA]</scope>
    <source>
        <strain evidence="4 5">HM2</strain>
    </source>
</reference>
<keyword evidence="5" id="KW-1185">Reference proteome</keyword>
<dbReference type="Gene3D" id="1.10.287.470">
    <property type="entry name" value="Helix hairpin bin"/>
    <property type="match status" value="1"/>
</dbReference>
<evidence type="ECO:0000256" key="3">
    <source>
        <dbReference type="SAM" id="Coils"/>
    </source>
</evidence>
<proteinExistence type="predicted"/>
<comment type="subcellular location">
    <subcellularLocation>
        <location evidence="1">Cell envelope</location>
    </subcellularLocation>
</comment>
<evidence type="ECO:0000256" key="2">
    <source>
        <dbReference type="ARBA" id="ARBA00023054"/>
    </source>
</evidence>
<dbReference type="Gene3D" id="2.40.420.20">
    <property type="match status" value="1"/>
</dbReference>
<dbReference type="InterPro" id="IPR050465">
    <property type="entry name" value="UPF0194_transport"/>
</dbReference>
<dbReference type="PANTHER" id="PTHR32347:SF29">
    <property type="entry name" value="UPF0194 MEMBRANE PROTEIN YBHG"/>
    <property type="match status" value="1"/>
</dbReference>